<name>A0ABX2JGK9_9HYPH</name>
<dbReference type="Pfam" id="PF13510">
    <property type="entry name" value="Fer2_4"/>
    <property type="match status" value="1"/>
</dbReference>
<comment type="caution">
    <text evidence="2">The sequence shown here is derived from an EMBL/GenBank/DDBJ whole genome shotgun (WGS) entry which is preliminary data.</text>
</comment>
<accession>A0ABX2JGK9</accession>
<dbReference type="InterPro" id="IPR036010">
    <property type="entry name" value="2Fe-2S_ferredoxin-like_sf"/>
</dbReference>
<keyword evidence="1" id="KW-0560">Oxidoreductase</keyword>
<evidence type="ECO:0000313" key="2">
    <source>
        <dbReference type="EMBL" id="NTF39506.1"/>
    </source>
</evidence>
<evidence type="ECO:0000313" key="3">
    <source>
        <dbReference type="Proteomes" id="UP000822331"/>
    </source>
</evidence>
<sequence length="97" mass="10702">MFRKLHNPSGEAVTVFVDGSPVSAETTETVATILLRQAPLWSRTTPVSETRRAPYCMMGVCFDCLAVVDGILVQTCLAPVREGMQIQRQLGHRRVIS</sequence>
<dbReference type="SUPFAM" id="SSF54292">
    <property type="entry name" value="2Fe-2S ferredoxin-like"/>
    <property type="match status" value="1"/>
</dbReference>
<dbReference type="Gene3D" id="3.10.20.440">
    <property type="entry name" value="2Fe-2S iron-sulphur cluster binding domain, sarcosine oxidase, alpha subunit, N-terminal domain"/>
    <property type="match status" value="1"/>
</dbReference>
<evidence type="ECO:0000256" key="1">
    <source>
        <dbReference type="ARBA" id="ARBA00023002"/>
    </source>
</evidence>
<protein>
    <submittedName>
        <fullName evidence="2">(2Fe-2S)-binding protein</fullName>
    </submittedName>
</protein>
<reference evidence="2 3" key="1">
    <citation type="journal article" date="2020" name="Science">
        <title>Unexpected conservation and global transmission of agrobacterial virulence plasmids.</title>
        <authorList>
            <person name="Weisberg A.J."/>
            <person name="Davis E.W. 2nd"/>
            <person name="Tabima J."/>
            <person name="Belcher M.S."/>
            <person name="Miller M."/>
            <person name="Kuo C.H."/>
            <person name="Loper J.E."/>
            <person name="Grunwald N.J."/>
            <person name="Putnam M.L."/>
            <person name="Chang J.H."/>
        </authorList>
    </citation>
    <scope>NUCLEOTIDE SEQUENCE [LARGE SCALE GENOMIC DNA]</scope>
    <source>
        <strain evidence="2 3">A19/93</strain>
    </source>
</reference>
<dbReference type="Proteomes" id="UP000822331">
    <property type="component" value="Unassembled WGS sequence"/>
</dbReference>
<proteinExistence type="predicted"/>
<organism evidence="2 3">
    <name type="scientific">Agrobacterium rubi</name>
    <dbReference type="NCBI Taxonomy" id="28099"/>
    <lineage>
        <taxon>Bacteria</taxon>
        <taxon>Pseudomonadati</taxon>
        <taxon>Pseudomonadota</taxon>
        <taxon>Alphaproteobacteria</taxon>
        <taxon>Hyphomicrobiales</taxon>
        <taxon>Rhizobiaceae</taxon>
        <taxon>Rhizobium/Agrobacterium group</taxon>
        <taxon>Agrobacterium</taxon>
    </lineage>
</organism>
<dbReference type="EMBL" id="JAAMCP010000015">
    <property type="protein sequence ID" value="NTF39506.1"/>
    <property type="molecule type" value="Genomic_DNA"/>
</dbReference>
<keyword evidence="3" id="KW-1185">Reference proteome</keyword>
<gene>
    <name evidence="2" type="ORF">G6L72_22645</name>
</gene>
<dbReference type="InterPro" id="IPR042204">
    <property type="entry name" value="2Fe-2S-bd_N"/>
</dbReference>